<dbReference type="GO" id="GO:0000723">
    <property type="term" value="P:telomere maintenance"/>
    <property type="evidence" value="ECO:0007669"/>
    <property type="project" value="InterPro"/>
</dbReference>
<keyword evidence="1" id="KW-0862">Zinc</keyword>
<dbReference type="GO" id="GO:0005524">
    <property type="term" value="F:ATP binding"/>
    <property type="evidence" value="ECO:0007669"/>
    <property type="project" value="UniProtKB-KW"/>
</dbReference>
<keyword evidence="1" id="KW-0479">Metal-binding</keyword>
<evidence type="ECO:0000256" key="1">
    <source>
        <dbReference type="PROSITE-ProRule" id="PRU00047"/>
    </source>
</evidence>
<protein>
    <recommendedName>
        <fullName evidence="2">ATP-dependent DNA helicase</fullName>
        <ecNumber evidence="2">5.6.2.3</ecNumber>
    </recommendedName>
</protein>
<dbReference type="InterPro" id="IPR057670">
    <property type="entry name" value="SH3_retrovirus"/>
</dbReference>
<dbReference type="InterPro" id="IPR027417">
    <property type="entry name" value="P-loop_NTPase"/>
</dbReference>
<dbReference type="Pfam" id="PF25597">
    <property type="entry name" value="SH3_retrovirus"/>
    <property type="match status" value="1"/>
</dbReference>
<comment type="catalytic activity">
    <reaction evidence="2">
        <text>ATP + H2O = ADP + phosphate + H(+)</text>
        <dbReference type="Rhea" id="RHEA:13065"/>
        <dbReference type="ChEBI" id="CHEBI:15377"/>
        <dbReference type="ChEBI" id="CHEBI:15378"/>
        <dbReference type="ChEBI" id="CHEBI:30616"/>
        <dbReference type="ChEBI" id="CHEBI:43474"/>
        <dbReference type="ChEBI" id="CHEBI:456216"/>
        <dbReference type="EC" id="5.6.2.3"/>
    </reaction>
</comment>
<dbReference type="InterPro" id="IPR012337">
    <property type="entry name" value="RNaseH-like_sf"/>
</dbReference>
<dbReference type="PROSITE" id="PS50158">
    <property type="entry name" value="ZF_CCHC"/>
    <property type="match status" value="1"/>
</dbReference>
<accession>A0A6L2JT79</accession>
<feature type="signal peptide" evidence="4">
    <location>
        <begin position="1"/>
        <end position="15"/>
    </location>
</feature>
<organism evidence="6">
    <name type="scientific">Tanacetum cinerariifolium</name>
    <name type="common">Dalmatian daisy</name>
    <name type="synonym">Chrysanthemum cinerariifolium</name>
    <dbReference type="NCBI Taxonomy" id="118510"/>
    <lineage>
        <taxon>Eukaryota</taxon>
        <taxon>Viridiplantae</taxon>
        <taxon>Streptophyta</taxon>
        <taxon>Embryophyta</taxon>
        <taxon>Tracheophyta</taxon>
        <taxon>Spermatophyta</taxon>
        <taxon>Magnoliopsida</taxon>
        <taxon>eudicotyledons</taxon>
        <taxon>Gunneridae</taxon>
        <taxon>Pentapetalae</taxon>
        <taxon>asterids</taxon>
        <taxon>campanulids</taxon>
        <taxon>Asterales</taxon>
        <taxon>Asteraceae</taxon>
        <taxon>Asteroideae</taxon>
        <taxon>Anthemideae</taxon>
        <taxon>Anthemidinae</taxon>
        <taxon>Tanacetum</taxon>
    </lineage>
</organism>
<dbReference type="GO" id="GO:0016787">
    <property type="term" value="F:hydrolase activity"/>
    <property type="evidence" value="ECO:0007669"/>
    <property type="project" value="UniProtKB-KW"/>
</dbReference>
<evidence type="ECO:0000313" key="6">
    <source>
        <dbReference type="EMBL" id="GEU39852.1"/>
    </source>
</evidence>
<sequence>MHFLFSSMSVVYVLTTLMPDDGCDNLTVEQVMKRAKWDNNDYVCRGLILNGMSDSLFDIYDNVKTLKEPCDTLEAKNMAEDASSKKFLVSNFTNYKMVDSIPVLEQYNKLLGILVSHLRIEESFSEQDNDKPKGNNVVGPSVVNMVKHNNSSRYNDNKGKRKHRDTKADPNKKPKVTCWKCGKPKHFKGDCKASNISNKANGSGNKKYFVTFIDDASRFCYAYLLHSKDEALDKFKVFKTEVELQQGSLIKRFRTDRRGLSQGFSGEAMLTACYLLNRVPNKRNMITTYELWTKKKQNLIYLKVWGCRAVVRLPDPKLKTLGKRGIECIFVGYAEHSKAFRFYVIEPKDSFVINSIIESKDAIFNKHMFLSVPRPSQTSLVKGTKDSGGLVVPKKVIEAVDLTKNFFSSRLSMKDMEEADVILGVRIKHESNGISISQSHYIEKAVSQLKYSRVISCLMYVMTYTRPDIAFIVGKLSRYTSNPVLEGYTYASWISNTKDNSSTSGWVFLLGGGAISWAFKKQTYITGSIMESEPVALAVAGKEAEWLKNLLIEIPLMCLEPAEKDDETVNFLMVNVYEKVLSRSMNKEEQPMVQFIPGIGDGGTECTPIVSRNCGLKDIHQSDDFSLHDTCTKPDRKAAGMDESLPMKPQEKMSAKSGVTKSDSKGLGLAESSHMTPPKKMSIQIWRVWDVNAVIGYYLSTDLVVSDSRNLFQLIDFDRIEPANNKYLIDKLYLSSTSSTIIYDNDDNPCLQELKTSESFGEQKKEGLAIDACRPREGTLENLLIWARNRKDDCTVLFTLGPRSLLCKYMLKVVVADDTAHTIILMFNDIAIELLKCLAKSLLGAGEDEDDESSLPTTIRNLIGTTHVLEIKSHTYYEYGTFESFTCWKINPSEMVDDVKGNQNPYASMNRESRNGHIPTPSFADLLQNSIRIHSDTTIKQDGRVQSYCGLRLTKTTVGCSGTTIVPLQQLGGNRIDIDQITGPSTSKGVEGFEELMTVNNRICPTFKEAYFVYGQLNDDMEWTKAISEATLWALGTYSLQCCCSVTSLEDFKDLPQPDPSLLTNMDNRLIREALDFNIKKSKYEHQQLHSMLNPKQHLIYEEVVDSIHNKKGNFYFVYGLGGTEKTFLYKTIISRLRSQRMIVLVVASSRIASLLLPTGRTSHSRFVIPLDLMENNICGIKQNTQLAELMQEVQIIIWDEPPMTQQYAFEALDITLRDILGFKCPEKRSKFFGGMTVLLGGDFRQILPVIPKAKRPEIVQACINRSELWKYCKVLAVGDDNLPAKIKEGADEPTWIEILERFLIKECDTPIQQIVVETYPNFTSRQTDEEYLKESTILTLRNEEADATNEFMFKNLLGDAVTYNSADEICKASTDNIDQYQLYLVEFLNSLDFPGMPPHGLCLKRITNHALTECQPKPRTLQ</sequence>
<dbReference type="GO" id="GO:0008270">
    <property type="term" value="F:zinc ion binding"/>
    <property type="evidence" value="ECO:0007669"/>
    <property type="project" value="UniProtKB-KW"/>
</dbReference>
<feature type="chain" id="PRO_5027095374" description="ATP-dependent DNA helicase" evidence="4">
    <location>
        <begin position="16"/>
        <end position="1423"/>
    </location>
</feature>
<keyword evidence="2" id="KW-0547">Nucleotide-binding</keyword>
<dbReference type="GO" id="GO:0043139">
    <property type="term" value="F:5'-3' DNA helicase activity"/>
    <property type="evidence" value="ECO:0007669"/>
    <property type="project" value="UniProtKB-EC"/>
</dbReference>
<gene>
    <name evidence="6" type="ORF">Tci_011830</name>
</gene>
<keyword evidence="2" id="KW-0378">Hydrolase</keyword>
<keyword evidence="2" id="KW-0234">DNA repair</keyword>
<dbReference type="InterPro" id="IPR036397">
    <property type="entry name" value="RNaseH_sf"/>
</dbReference>
<keyword evidence="4" id="KW-0732">Signal</keyword>
<dbReference type="EMBL" id="BKCJ010001225">
    <property type="protein sequence ID" value="GEU39852.1"/>
    <property type="molecule type" value="Genomic_DNA"/>
</dbReference>
<evidence type="ECO:0000256" key="4">
    <source>
        <dbReference type="SAM" id="SignalP"/>
    </source>
</evidence>
<dbReference type="CDD" id="cd09272">
    <property type="entry name" value="RNase_HI_RT_Ty1"/>
    <property type="match status" value="1"/>
</dbReference>
<keyword evidence="2" id="KW-0227">DNA damage</keyword>
<evidence type="ECO:0000256" key="3">
    <source>
        <dbReference type="SAM" id="MobiDB-lite"/>
    </source>
</evidence>
<dbReference type="EC" id="5.6.2.3" evidence="2"/>
<dbReference type="InterPro" id="IPR012340">
    <property type="entry name" value="NA-bd_OB-fold"/>
</dbReference>
<dbReference type="PANTHER" id="PTHR10492">
    <property type="match status" value="1"/>
</dbReference>
<dbReference type="PANTHER" id="PTHR10492:SF90">
    <property type="entry name" value="ATP-DEPENDENT DNA HELICASE"/>
    <property type="match status" value="1"/>
</dbReference>
<dbReference type="GO" id="GO:0003676">
    <property type="term" value="F:nucleic acid binding"/>
    <property type="evidence" value="ECO:0007669"/>
    <property type="project" value="InterPro"/>
</dbReference>
<dbReference type="GO" id="GO:0006281">
    <property type="term" value="P:DNA repair"/>
    <property type="evidence" value="ECO:0007669"/>
    <property type="project" value="UniProtKB-KW"/>
</dbReference>
<dbReference type="Gene3D" id="3.30.420.10">
    <property type="entry name" value="Ribonuclease H-like superfamily/Ribonuclease H"/>
    <property type="match status" value="1"/>
</dbReference>
<keyword evidence="2" id="KW-0067">ATP-binding</keyword>
<dbReference type="InterPro" id="IPR010285">
    <property type="entry name" value="DNA_helicase_pif1-like_DEAD"/>
</dbReference>
<dbReference type="Gene3D" id="2.40.50.140">
    <property type="entry name" value="Nucleic acid-binding proteins"/>
    <property type="match status" value="1"/>
</dbReference>
<name>A0A6L2JT79_TANCI</name>
<feature type="region of interest" description="Disordered" evidence="3">
    <location>
        <begin position="147"/>
        <end position="174"/>
    </location>
</feature>
<keyword evidence="1" id="KW-0863">Zinc-finger</keyword>
<dbReference type="SUPFAM" id="SSF52540">
    <property type="entry name" value="P-loop containing nucleoside triphosphate hydrolases"/>
    <property type="match status" value="1"/>
</dbReference>
<reference evidence="6" key="1">
    <citation type="journal article" date="2019" name="Sci. Rep.">
        <title>Draft genome of Tanacetum cinerariifolium, the natural source of mosquito coil.</title>
        <authorList>
            <person name="Yamashiro T."/>
            <person name="Shiraishi A."/>
            <person name="Satake H."/>
            <person name="Nakayama K."/>
        </authorList>
    </citation>
    <scope>NUCLEOTIDE SEQUENCE</scope>
</reference>
<dbReference type="Pfam" id="PF14223">
    <property type="entry name" value="Retrotran_gag_2"/>
    <property type="match status" value="1"/>
</dbReference>
<dbReference type="GO" id="GO:0006310">
    <property type="term" value="P:DNA recombination"/>
    <property type="evidence" value="ECO:0007669"/>
    <property type="project" value="UniProtKB-KW"/>
</dbReference>
<dbReference type="InterPro" id="IPR001878">
    <property type="entry name" value="Znf_CCHC"/>
</dbReference>
<dbReference type="Pfam" id="PF05970">
    <property type="entry name" value="PIF1"/>
    <property type="match status" value="1"/>
</dbReference>
<feature type="region of interest" description="Disordered" evidence="3">
    <location>
        <begin position="636"/>
        <end position="673"/>
    </location>
</feature>
<dbReference type="Gene3D" id="3.40.50.300">
    <property type="entry name" value="P-loop containing nucleotide triphosphate hydrolases"/>
    <property type="match status" value="1"/>
</dbReference>
<keyword evidence="2 6" id="KW-0347">Helicase</keyword>
<comment type="cofactor">
    <cofactor evidence="2">
        <name>Mg(2+)</name>
        <dbReference type="ChEBI" id="CHEBI:18420"/>
    </cofactor>
</comment>
<feature type="domain" description="CCHC-type" evidence="5">
    <location>
        <begin position="178"/>
        <end position="192"/>
    </location>
</feature>
<proteinExistence type="inferred from homology"/>
<comment type="caution">
    <text evidence="6">The sequence shown here is derived from an EMBL/GenBank/DDBJ whole genome shotgun (WGS) entry which is preliminary data.</text>
</comment>
<evidence type="ECO:0000259" key="5">
    <source>
        <dbReference type="PROSITE" id="PS50158"/>
    </source>
</evidence>
<dbReference type="SUPFAM" id="SSF53098">
    <property type="entry name" value="Ribonuclease H-like"/>
    <property type="match status" value="1"/>
</dbReference>
<evidence type="ECO:0000256" key="2">
    <source>
        <dbReference type="RuleBase" id="RU363044"/>
    </source>
</evidence>
<comment type="similarity">
    <text evidence="2">Belongs to the helicase family.</text>
</comment>
<keyword evidence="2" id="KW-0233">DNA recombination</keyword>